<gene>
    <name evidence="1" type="ORF">DL762_003592</name>
</gene>
<protein>
    <recommendedName>
        <fullName evidence="3">Heterokaryon incompatibility domain-containing protein</fullName>
    </recommendedName>
</protein>
<keyword evidence="2" id="KW-1185">Reference proteome</keyword>
<organism evidence="1 2">
    <name type="scientific">Monosporascus cannonballus</name>
    <dbReference type="NCBI Taxonomy" id="155416"/>
    <lineage>
        <taxon>Eukaryota</taxon>
        <taxon>Fungi</taxon>
        <taxon>Dikarya</taxon>
        <taxon>Ascomycota</taxon>
        <taxon>Pezizomycotina</taxon>
        <taxon>Sordariomycetes</taxon>
        <taxon>Xylariomycetidae</taxon>
        <taxon>Xylariales</taxon>
        <taxon>Xylariales incertae sedis</taxon>
        <taxon>Monosporascus</taxon>
    </lineage>
</organism>
<proteinExistence type="predicted"/>
<sequence length="85" mass="10098">MEAEEWKLLRVVQHVAGARGCVMELMFYGWMPPGCVFVRLIQSLAVFEDRKYYSDENMTQALRPEQLWAAEYNIIINTSRYLAWY</sequence>
<evidence type="ECO:0000313" key="1">
    <source>
        <dbReference type="EMBL" id="RYO88666.1"/>
    </source>
</evidence>
<comment type="caution">
    <text evidence="1">The sequence shown here is derived from an EMBL/GenBank/DDBJ whole genome shotgun (WGS) entry which is preliminary data.</text>
</comment>
<accession>A0ABY0HA36</accession>
<name>A0ABY0HA36_9PEZI</name>
<reference evidence="1 2" key="1">
    <citation type="submission" date="2018-06" db="EMBL/GenBank/DDBJ databases">
        <title>Complete Genomes of Monosporascus.</title>
        <authorList>
            <person name="Robinson A.J."/>
            <person name="Natvig D.O."/>
        </authorList>
    </citation>
    <scope>NUCLEOTIDE SEQUENCE [LARGE SCALE GENOMIC DNA]</scope>
    <source>
        <strain evidence="1 2">CBS 609.92</strain>
    </source>
</reference>
<evidence type="ECO:0008006" key="3">
    <source>
        <dbReference type="Google" id="ProtNLM"/>
    </source>
</evidence>
<evidence type="ECO:0000313" key="2">
    <source>
        <dbReference type="Proteomes" id="UP000294003"/>
    </source>
</evidence>
<dbReference type="EMBL" id="QJNS01000083">
    <property type="protein sequence ID" value="RYO88666.1"/>
    <property type="molecule type" value="Genomic_DNA"/>
</dbReference>
<dbReference type="Proteomes" id="UP000294003">
    <property type="component" value="Unassembled WGS sequence"/>
</dbReference>